<evidence type="ECO:0000313" key="2">
    <source>
        <dbReference type="Proteomes" id="UP000076722"/>
    </source>
</evidence>
<dbReference type="Proteomes" id="UP000076722">
    <property type="component" value="Unassembled WGS sequence"/>
</dbReference>
<dbReference type="AlphaFoldDB" id="A0A164PRY8"/>
<evidence type="ECO:0000313" key="1">
    <source>
        <dbReference type="EMBL" id="KZS88983.1"/>
    </source>
</evidence>
<accession>A0A164PRY8</accession>
<name>A0A164PRY8_9AGAM</name>
<sequence length="79" mass="8862">MSKFSECFFPVSLVLNIRQTNSRPLTFRVHAIGPQLTYACPTLCIWSQRFPGLPKKTDACAIRRNIFLNTCPGGEDISS</sequence>
<proteinExistence type="predicted"/>
<organism evidence="1 2">
    <name type="scientific">Sistotremastrum niveocremeum HHB9708</name>
    <dbReference type="NCBI Taxonomy" id="1314777"/>
    <lineage>
        <taxon>Eukaryota</taxon>
        <taxon>Fungi</taxon>
        <taxon>Dikarya</taxon>
        <taxon>Basidiomycota</taxon>
        <taxon>Agaricomycotina</taxon>
        <taxon>Agaricomycetes</taxon>
        <taxon>Sistotremastrales</taxon>
        <taxon>Sistotremastraceae</taxon>
        <taxon>Sertulicium</taxon>
        <taxon>Sertulicium niveocremeum</taxon>
    </lineage>
</organism>
<keyword evidence="2" id="KW-1185">Reference proteome</keyword>
<gene>
    <name evidence="1" type="ORF">SISNIDRAFT_459195</name>
</gene>
<dbReference type="EMBL" id="KV419431">
    <property type="protein sequence ID" value="KZS88983.1"/>
    <property type="molecule type" value="Genomic_DNA"/>
</dbReference>
<protein>
    <submittedName>
        <fullName evidence="1">Uncharacterized protein</fullName>
    </submittedName>
</protein>
<reference evidence="1 2" key="1">
    <citation type="journal article" date="2016" name="Mol. Biol. Evol.">
        <title>Comparative Genomics of Early-Diverging Mushroom-Forming Fungi Provides Insights into the Origins of Lignocellulose Decay Capabilities.</title>
        <authorList>
            <person name="Nagy L.G."/>
            <person name="Riley R."/>
            <person name="Tritt A."/>
            <person name="Adam C."/>
            <person name="Daum C."/>
            <person name="Floudas D."/>
            <person name="Sun H."/>
            <person name="Yadav J.S."/>
            <person name="Pangilinan J."/>
            <person name="Larsson K.H."/>
            <person name="Matsuura K."/>
            <person name="Barry K."/>
            <person name="Labutti K."/>
            <person name="Kuo R."/>
            <person name="Ohm R.A."/>
            <person name="Bhattacharya S.S."/>
            <person name="Shirouzu T."/>
            <person name="Yoshinaga Y."/>
            <person name="Martin F.M."/>
            <person name="Grigoriev I.V."/>
            <person name="Hibbett D.S."/>
        </authorList>
    </citation>
    <scope>NUCLEOTIDE SEQUENCE [LARGE SCALE GENOMIC DNA]</scope>
    <source>
        <strain evidence="1 2">HHB9708</strain>
    </source>
</reference>